<comment type="caution">
    <text evidence="1">The sequence shown here is derived from an EMBL/GenBank/DDBJ whole genome shotgun (WGS) entry which is preliminary data.</text>
</comment>
<sequence>MVVVPYSDLGREGLVAEMFGDFTGPQSSFQMLVLAFVQVVDVFGRMFYNEALFFSISRSMAPPFLESYCYLSEPGHGTITLPRETPIVDDPDRRQILEITNALAFLCVQEPQSEVYAVALRLTGEPLTIYIAENNEVPEKTKDHLENLLSKLSQIRCR</sequence>
<dbReference type="AlphaFoldDB" id="A0A9P5TXJ1"/>
<dbReference type="OrthoDB" id="10638574at2759"/>
<name>A0A9P5TXJ1_9AGAR</name>
<reference evidence="1" key="1">
    <citation type="submission" date="2020-11" db="EMBL/GenBank/DDBJ databases">
        <authorList>
            <consortium name="DOE Joint Genome Institute"/>
            <person name="Ahrendt S."/>
            <person name="Riley R."/>
            <person name="Andreopoulos W."/>
            <person name="Labutti K."/>
            <person name="Pangilinan J."/>
            <person name="Ruiz-Duenas F.J."/>
            <person name="Barrasa J.M."/>
            <person name="Sanchez-Garcia M."/>
            <person name="Camarero S."/>
            <person name="Miyauchi S."/>
            <person name="Serrano A."/>
            <person name="Linde D."/>
            <person name="Babiker R."/>
            <person name="Drula E."/>
            <person name="Ayuso-Fernandez I."/>
            <person name="Pacheco R."/>
            <person name="Padilla G."/>
            <person name="Ferreira P."/>
            <person name="Barriuso J."/>
            <person name="Kellner H."/>
            <person name="Castanera R."/>
            <person name="Alfaro M."/>
            <person name="Ramirez L."/>
            <person name="Pisabarro A.G."/>
            <person name="Kuo A."/>
            <person name="Tritt A."/>
            <person name="Lipzen A."/>
            <person name="He G."/>
            <person name="Yan M."/>
            <person name="Ng V."/>
            <person name="Cullen D."/>
            <person name="Martin F."/>
            <person name="Rosso M.-N."/>
            <person name="Henrissat B."/>
            <person name="Hibbett D."/>
            <person name="Martinez A.T."/>
            <person name="Grigoriev I.V."/>
        </authorList>
    </citation>
    <scope>NUCLEOTIDE SEQUENCE</scope>
    <source>
        <strain evidence="1">AH 40177</strain>
    </source>
</reference>
<keyword evidence="2" id="KW-1185">Reference proteome</keyword>
<protein>
    <submittedName>
        <fullName evidence="1">Uncharacterized protein</fullName>
    </submittedName>
</protein>
<dbReference type="EMBL" id="JADNRY010000295">
    <property type="protein sequence ID" value="KAF9059520.1"/>
    <property type="molecule type" value="Genomic_DNA"/>
</dbReference>
<proteinExistence type="predicted"/>
<evidence type="ECO:0000313" key="2">
    <source>
        <dbReference type="Proteomes" id="UP000772434"/>
    </source>
</evidence>
<gene>
    <name evidence="1" type="ORF">BDP27DRAFT_1431231</name>
</gene>
<organism evidence="1 2">
    <name type="scientific">Rhodocollybia butyracea</name>
    <dbReference type="NCBI Taxonomy" id="206335"/>
    <lineage>
        <taxon>Eukaryota</taxon>
        <taxon>Fungi</taxon>
        <taxon>Dikarya</taxon>
        <taxon>Basidiomycota</taxon>
        <taxon>Agaricomycotina</taxon>
        <taxon>Agaricomycetes</taxon>
        <taxon>Agaricomycetidae</taxon>
        <taxon>Agaricales</taxon>
        <taxon>Marasmiineae</taxon>
        <taxon>Omphalotaceae</taxon>
        <taxon>Rhodocollybia</taxon>
    </lineage>
</organism>
<accession>A0A9P5TXJ1</accession>
<dbReference type="Proteomes" id="UP000772434">
    <property type="component" value="Unassembled WGS sequence"/>
</dbReference>
<evidence type="ECO:0000313" key="1">
    <source>
        <dbReference type="EMBL" id="KAF9059520.1"/>
    </source>
</evidence>